<accession>A0A318XPD4</accession>
<sequence length="334" mass="40633">MKRELFINRSPLLSGYSFYGGIFSILPDSEKIMPWVYNNFIQLKFILENDLVFFDRYRSLLDGCPFFNHYVLMKSELEERGKQFLADIIKDKIDNGAYCFIYIDRYYIPFHKMWFERGHLTHEMLVYGYDDEKEEFLCADNGDNGNYEYFTCSYSQLLDGYWKNENDDPYYFSMHYVQDIIIPEEQYMLNYGQVKRSLKNYLNSISMLNESEEVIFSKFGFSVHNMVLENQKILIQKYEDKFYFNLRQIYILIDHKELMRRRLNFLFDKGYLTDDSFEKKYEYLAFKYKILLSLCIKYNIKNKKELLNKYFDLFSTLIEYEKNALEDLVSCLYR</sequence>
<gene>
    <name evidence="1" type="ORF">LY28_00076</name>
</gene>
<organism evidence="1 2">
    <name type="scientific">Ruminiclostridium sufflavum DSM 19573</name>
    <dbReference type="NCBI Taxonomy" id="1121337"/>
    <lineage>
        <taxon>Bacteria</taxon>
        <taxon>Bacillati</taxon>
        <taxon>Bacillota</taxon>
        <taxon>Clostridia</taxon>
        <taxon>Eubacteriales</taxon>
        <taxon>Oscillospiraceae</taxon>
        <taxon>Ruminiclostridium</taxon>
    </lineage>
</organism>
<dbReference type="OrthoDB" id="1738415at2"/>
<comment type="caution">
    <text evidence="1">The sequence shown here is derived from an EMBL/GenBank/DDBJ whole genome shotgun (WGS) entry which is preliminary data.</text>
</comment>
<dbReference type="EMBL" id="QKMR01000001">
    <property type="protein sequence ID" value="PYG90196.1"/>
    <property type="molecule type" value="Genomic_DNA"/>
</dbReference>
<protein>
    <submittedName>
        <fullName evidence="1">Butirosin biosynthesis protein H-like</fullName>
    </submittedName>
</protein>
<dbReference type="AlphaFoldDB" id="A0A318XPD4"/>
<proteinExistence type="predicted"/>
<keyword evidence="2" id="KW-1185">Reference proteome</keyword>
<evidence type="ECO:0000313" key="2">
    <source>
        <dbReference type="Proteomes" id="UP000248132"/>
    </source>
</evidence>
<dbReference type="RefSeq" id="WP_110460175.1">
    <property type="nucleotide sequence ID" value="NZ_QKMR01000001.1"/>
</dbReference>
<name>A0A318XPD4_9FIRM</name>
<evidence type="ECO:0000313" key="1">
    <source>
        <dbReference type="EMBL" id="PYG90196.1"/>
    </source>
</evidence>
<dbReference type="Proteomes" id="UP000248132">
    <property type="component" value="Unassembled WGS sequence"/>
</dbReference>
<reference evidence="1 2" key="1">
    <citation type="submission" date="2018-06" db="EMBL/GenBank/DDBJ databases">
        <title>Genomic Encyclopedia of Type Strains, Phase I: the one thousand microbial genomes (KMG-I) project.</title>
        <authorList>
            <person name="Kyrpides N."/>
        </authorList>
    </citation>
    <scope>NUCLEOTIDE SEQUENCE [LARGE SCALE GENOMIC DNA]</scope>
    <source>
        <strain evidence="1 2">DSM 19573</strain>
    </source>
</reference>